<gene>
    <name evidence="3" type="ORF">BZG02_16245</name>
</gene>
<reference evidence="3 4" key="1">
    <citation type="journal article" date="2017" name="Front. Microbiol.">
        <title>Labilibaculum manganireducens gen. nov., sp. nov. and Labilibaculum filiforme sp. nov., Novel Bacteroidetes Isolated from Subsurface Sediments of the Baltic Sea.</title>
        <authorList>
            <person name="Vandieken V."/>
            <person name="Marshall I.P."/>
            <person name="Niemann H."/>
            <person name="Engelen B."/>
            <person name="Cypionka H."/>
        </authorList>
    </citation>
    <scope>NUCLEOTIDE SEQUENCE [LARGE SCALE GENOMIC DNA]</scope>
    <source>
        <strain evidence="3 4">59.16B</strain>
    </source>
</reference>
<dbReference type="Pfam" id="PF13715">
    <property type="entry name" value="CarbopepD_reg_2"/>
    <property type="match status" value="1"/>
</dbReference>
<dbReference type="SUPFAM" id="SSF49464">
    <property type="entry name" value="Carboxypeptidase regulatory domain-like"/>
    <property type="match status" value="1"/>
</dbReference>
<accession>A0A2N3HTE9</accession>
<feature type="domain" description="TonB-dependent receptor plug" evidence="2">
    <location>
        <begin position="127"/>
        <end position="229"/>
    </location>
</feature>
<comment type="subcellular location">
    <subcellularLocation>
        <location evidence="1">Cell outer membrane</location>
        <topology evidence="1">Multi-pass membrane protein</topology>
    </subcellularLocation>
</comment>
<dbReference type="InterPro" id="IPR039426">
    <property type="entry name" value="TonB-dep_rcpt-like"/>
</dbReference>
<dbReference type="AlphaFoldDB" id="A0A2N3HTE9"/>
<keyword evidence="1" id="KW-0812">Transmembrane</keyword>
<keyword evidence="4" id="KW-1185">Reference proteome</keyword>
<evidence type="ECO:0000259" key="2">
    <source>
        <dbReference type="Pfam" id="PF07715"/>
    </source>
</evidence>
<dbReference type="InterPro" id="IPR037066">
    <property type="entry name" value="Plug_dom_sf"/>
</dbReference>
<evidence type="ECO:0000313" key="4">
    <source>
        <dbReference type="Proteomes" id="UP000233535"/>
    </source>
</evidence>
<evidence type="ECO:0000313" key="3">
    <source>
        <dbReference type="EMBL" id="PKQ61340.1"/>
    </source>
</evidence>
<dbReference type="EMBL" id="MVDD01000015">
    <property type="protein sequence ID" value="PKQ61340.1"/>
    <property type="molecule type" value="Genomic_DNA"/>
</dbReference>
<sequence>MKNINNMIVLKKVLGRYLLLTLFALLFCGFGAKAQELAITGTVVSAEDGFGIPGVSVIIKGTTTGTVTDMDGLYSIKANMGDVLHFSFIGMNEQDVTVAKSVIDVTLNADVIGLEEVIAIGYGTTTKRKAVGAISTMKAEQLEATPFANVGNALQGQVVGLVVQNNGGGPGSSPSISIRGGGEPLYVIDGVITSSEDFNALNSEDIETISFLKDASATAVYGSRAGNGIVLVTSKKGTDGKIKINYSYNYQLSEPTTLPDMLNSYEYAKLQNAANAYDGTDLTYSDAQLEAIRTHSDLDTYPDNNWPDLTLKDFATEQRHNLSLTGGDKRTNYFVSLGYIDQGGILKDDVVNYERYNIRSNMNTKFEKIGLEIGVNINASIENYKEPSAGMYSIWRAVNQNTNPLYRAYNLDGTLAGGGNGDHPIAISSKDAGYKKTRDKFINAQLSANWAVPNVKGLKLGVMANYRDGDGWGKLWEKNVPLYMQDGSVQAQPTPALTVDSYYSERLYFETSASYANTFGKHGVEGTLVYNQTTSNYEEMSAYRRDYLSSAVDQLFAGPVDGKDNNGTEKEGANAGYVFRVKYDYDYKYIFELSGRYDGNDNFAKGEKWGFFPATSLAWNISEENFMDALNDKNIVNTLKLRASYGETGVDENVNRFGYIPVYNLETSAYTIGNSLVNGYSEGNLVNPEELSWYTRKSLNYGLDFSSLNNKLSGSFEYFFYKTTGYLQSPKDTYSQPLGKDLPQIISKSEQRRAGYELSLRYKGKVNDLSYEVGVNYSYYNQLWKRLDTELESTLKNPYLRETNRTDYWAGGAVYLSDGLYQNSDEFLNSARLPGSTQTQSGDIRYQDVNGDGKIDEQDKRLVGLPSKPHANYGIDFSLKYKGWSMSGLFQGTGDRYIAFDNFMVVEAKRRTYDYQLDYWTPENTNSLFPRVSHLEGVNGGNNSNEDNRSDFYLKNAKYFRLKNLQIGYDMKNKVLADVSWISSCKMYISGTNLFTISDVMDYFDPEQAEASETGTQSYGYPVQRTYSFGINVGF</sequence>
<dbReference type="Proteomes" id="UP000233535">
    <property type="component" value="Unassembled WGS sequence"/>
</dbReference>
<protein>
    <recommendedName>
        <fullName evidence="2">TonB-dependent receptor plug domain-containing protein</fullName>
    </recommendedName>
</protein>
<dbReference type="Pfam" id="PF07715">
    <property type="entry name" value="Plug"/>
    <property type="match status" value="1"/>
</dbReference>
<name>A0A2N3HTE9_9BACT</name>
<dbReference type="InterPro" id="IPR023997">
    <property type="entry name" value="TonB-dep_OMP_SusC/RagA_CS"/>
</dbReference>
<dbReference type="NCBIfam" id="TIGR04056">
    <property type="entry name" value="OMP_RagA_SusC"/>
    <property type="match status" value="1"/>
</dbReference>
<dbReference type="InterPro" id="IPR008969">
    <property type="entry name" value="CarboxyPept-like_regulatory"/>
</dbReference>
<dbReference type="Gene3D" id="2.60.40.1120">
    <property type="entry name" value="Carboxypeptidase-like, regulatory domain"/>
    <property type="match status" value="1"/>
</dbReference>
<keyword evidence="1" id="KW-0998">Cell outer membrane</keyword>
<organism evidence="3 4">
    <name type="scientific">Labilibaculum filiforme</name>
    <dbReference type="NCBI Taxonomy" id="1940526"/>
    <lineage>
        <taxon>Bacteria</taxon>
        <taxon>Pseudomonadati</taxon>
        <taxon>Bacteroidota</taxon>
        <taxon>Bacteroidia</taxon>
        <taxon>Marinilabiliales</taxon>
        <taxon>Marinifilaceae</taxon>
        <taxon>Labilibaculum</taxon>
    </lineage>
</organism>
<comment type="similarity">
    <text evidence="1">Belongs to the TonB-dependent receptor family.</text>
</comment>
<dbReference type="SUPFAM" id="SSF56935">
    <property type="entry name" value="Porins"/>
    <property type="match status" value="1"/>
</dbReference>
<dbReference type="PROSITE" id="PS52016">
    <property type="entry name" value="TONB_DEPENDENT_REC_3"/>
    <property type="match status" value="1"/>
</dbReference>
<comment type="caution">
    <text evidence="3">The sequence shown here is derived from an EMBL/GenBank/DDBJ whole genome shotgun (WGS) entry which is preliminary data.</text>
</comment>
<keyword evidence="1" id="KW-0813">Transport</keyword>
<keyword evidence="1" id="KW-0472">Membrane</keyword>
<evidence type="ECO:0000256" key="1">
    <source>
        <dbReference type="PROSITE-ProRule" id="PRU01360"/>
    </source>
</evidence>
<dbReference type="Gene3D" id="2.170.130.10">
    <property type="entry name" value="TonB-dependent receptor, plug domain"/>
    <property type="match status" value="1"/>
</dbReference>
<dbReference type="NCBIfam" id="TIGR04057">
    <property type="entry name" value="SusC_RagA_signa"/>
    <property type="match status" value="1"/>
</dbReference>
<keyword evidence="1" id="KW-1134">Transmembrane beta strand</keyword>
<dbReference type="InterPro" id="IPR023996">
    <property type="entry name" value="TonB-dep_OMP_SusC/RagA"/>
</dbReference>
<dbReference type="InterPro" id="IPR012910">
    <property type="entry name" value="Plug_dom"/>
</dbReference>
<dbReference type="GO" id="GO:0009279">
    <property type="term" value="C:cell outer membrane"/>
    <property type="evidence" value="ECO:0007669"/>
    <property type="project" value="UniProtKB-SubCell"/>
</dbReference>
<proteinExistence type="inferred from homology"/>